<feature type="transmembrane region" description="Helical" evidence="5">
    <location>
        <begin position="278"/>
        <end position="299"/>
    </location>
</feature>
<keyword evidence="4 5" id="KW-0472">Membrane</keyword>
<feature type="transmembrane region" description="Helical" evidence="5">
    <location>
        <begin position="241"/>
        <end position="258"/>
    </location>
</feature>
<dbReference type="InterPro" id="IPR017981">
    <property type="entry name" value="GPCR_2-like_7TM"/>
</dbReference>
<organism evidence="7 8">
    <name type="scientific">Geodia barretti</name>
    <name type="common">Barrett's horny sponge</name>
    <dbReference type="NCBI Taxonomy" id="519541"/>
    <lineage>
        <taxon>Eukaryota</taxon>
        <taxon>Metazoa</taxon>
        <taxon>Porifera</taxon>
        <taxon>Demospongiae</taxon>
        <taxon>Heteroscleromorpha</taxon>
        <taxon>Tetractinellida</taxon>
        <taxon>Astrophorina</taxon>
        <taxon>Geodiidae</taxon>
        <taxon>Geodia</taxon>
    </lineage>
</organism>
<dbReference type="InterPro" id="IPR022343">
    <property type="entry name" value="GCR1-cAMP_receptor"/>
</dbReference>
<dbReference type="PANTHER" id="PTHR23112">
    <property type="entry name" value="G PROTEIN-COUPLED RECEPTOR 157-RELATED"/>
    <property type="match status" value="1"/>
</dbReference>
<gene>
    <name evidence="7" type="ORF">GBAR_LOCUS27677</name>
</gene>
<keyword evidence="8" id="KW-1185">Reference proteome</keyword>
<feature type="domain" description="G-protein coupled receptors family 2 profile 2" evidence="6">
    <location>
        <begin position="28"/>
        <end position="301"/>
    </location>
</feature>
<evidence type="ECO:0000256" key="1">
    <source>
        <dbReference type="ARBA" id="ARBA00004141"/>
    </source>
</evidence>
<keyword evidence="3 5" id="KW-1133">Transmembrane helix</keyword>
<feature type="transmembrane region" description="Helical" evidence="5">
    <location>
        <begin position="141"/>
        <end position="159"/>
    </location>
</feature>
<accession>A0AA35TNU1</accession>
<comment type="subcellular location">
    <subcellularLocation>
        <location evidence="1">Membrane</location>
        <topology evidence="1">Multi-pass membrane protein</topology>
    </subcellularLocation>
</comment>
<dbReference type="EMBL" id="CASHTH010003862">
    <property type="protein sequence ID" value="CAI8050392.1"/>
    <property type="molecule type" value="Genomic_DNA"/>
</dbReference>
<name>A0AA35TNU1_GEOBA</name>
<proteinExistence type="predicted"/>
<keyword evidence="7" id="KW-0675">Receptor</keyword>
<dbReference type="GO" id="GO:0007189">
    <property type="term" value="P:adenylate cyclase-activating G protein-coupled receptor signaling pathway"/>
    <property type="evidence" value="ECO:0007669"/>
    <property type="project" value="TreeGrafter"/>
</dbReference>
<dbReference type="Pfam" id="PF05462">
    <property type="entry name" value="Dicty_CAR"/>
    <property type="match status" value="1"/>
</dbReference>
<evidence type="ECO:0000256" key="2">
    <source>
        <dbReference type="ARBA" id="ARBA00022692"/>
    </source>
</evidence>
<dbReference type="PRINTS" id="PR02001">
    <property type="entry name" value="GCR1CAMPR"/>
</dbReference>
<dbReference type="Gene3D" id="1.20.1070.10">
    <property type="entry name" value="Rhodopsin 7-helix transmembrane proteins"/>
    <property type="match status" value="1"/>
</dbReference>
<dbReference type="GO" id="GO:0004930">
    <property type="term" value="F:G protein-coupled receptor activity"/>
    <property type="evidence" value="ECO:0007669"/>
    <property type="project" value="TreeGrafter"/>
</dbReference>
<evidence type="ECO:0000256" key="3">
    <source>
        <dbReference type="ARBA" id="ARBA00022989"/>
    </source>
</evidence>
<evidence type="ECO:0000256" key="5">
    <source>
        <dbReference type="SAM" id="Phobius"/>
    </source>
</evidence>
<evidence type="ECO:0000256" key="4">
    <source>
        <dbReference type="ARBA" id="ARBA00023136"/>
    </source>
</evidence>
<dbReference type="GO" id="GO:0007166">
    <property type="term" value="P:cell surface receptor signaling pathway"/>
    <property type="evidence" value="ECO:0007669"/>
    <property type="project" value="InterPro"/>
</dbReference>
<keyword evidence="2 5" id="KW-0812">Transmembrane</keyword>
<dbReference type="GO" id="GO:0005886">
    <property type="term" value="C:plasma membrane"/>
    <property type="evidence" value="ECO:0007669"/>
    <property type="project" value="TreeGrafter"/>
</dbReference>
<protein>
    <submittedName>
        <fullName evidence="7">G-protein coupled receptor 1</fullName>
    </submittedName>
</protein>
<sequence>MSANYSSNETTTNDCSPLFSSDLKCDVILGFRRAVGIISILCCIFIITVIILFKKYKFFPQRLILYLSVSALFQAIGYVMGDYHVARNAREGQASFEGFCIFQGYWVLFFDWVSLLWVCCITFNVFLTAVFSRTGERFEKFFFIVVFAISLTISFIPFIKSTYGPAGLWCWIRSTDNGEPYSPGIAMQFSVFYVPFWISCIVLLCMIATAYAFVRKNRHRYEGHDRSNDIQMKLWQEEIRPLMFFPLIYIAILIFPSINRLRYAFGYEAEDAPENFFFWFMHSVTLTLHGTVYALVFGCDRQTMWRMKWTEIKGAMMQWRMKPKVTEYSIGIKKTREASVYQTSSYRTKEDSI</sequence>
<dbReference type="PANTHER" id="PTHR23112:SF43">
    <property type="entry name" value="CYCLIC AMP RECEPTOR-LIKE PROTEIN A"/>
    <property type="match status" value="1"/>
</dbReference>
<feature type="transmembrane region" description="Helical" evidence="5">
    <location>
        <begin position="192"/>
        <end position="214"/>
    </location>
</feature>
<feature type="transmembrane region" description="Helical" evidence="5">
    <location>
        <begin position="65"/>
        <end position="85"/>
    </location>
</feature>
<dbReference type="PROSITE" id="PS50261">
    <property type="entry name" value="G_PROTEIN_RECEP_F2_4"/>
    <property type="match status" value="1"/>
</dbReference>
<feature type="transmembrane region" description="Helical" evidence="5">
    <location>
        <begin position="34"/>
        <end position="53"/>
    </location>
</feature>
<evidence type="ECO:0000313" key="7">
    <source>
        <dbReference type="EMBL" id="CAI8050392.1"/>
    </source>
</evidence>
<evidence type="ECO:0000313" key="8">
    <source>
        <dbReference type="Proteomes" id="UP001174909"/>
    </source>
</evidence>
<comment type="caution">
    <text evidence="7">The sequence shown here is derived from an EMBL/GenBank/DDBJ whole genome shotgun (WGS) entry which is preliminary data.</text>
</comment>
<dbReference type="Proteomes" id="UP001174909">
    <property type="component" value="Unassembled WGS sequence"/>
</dbReference>
<dbReference type="SUPFAM" id="SSF81321">
    <property type="entry name" value="Family A G protein-coupled receptor-like"/>
    <property type="match status" value="1"/>
</dbReference>
<dbReference type="AlphaFoldDB" id="A0AA35TNU1"/>
<feature type="transmembrane region" description="Helical" evidence="5">
    <location>
        <begin position="105"/>
        <end position="129"/>
    </location>
</feature>
<evidence type="ECO:0000259" key="6">
    <source>
        <dbReference type="PROSITE" id="PS50261"/>
    </source>
</evidence>
<reference evidence="7" key="1">
    <citation type="submission" date="2023-03" db="EMBL/GenBank/DDBJ databases">
        <authorList>
            <person name="Steffen K."/>
            <person name="Cardenas P."/>
        </authorList>
    </citation>
    <scope>NUCLEOTIDE SEQUENCE</scope>
</reference>